<protein>
    <submittedName>
        <fullName evidence="1">Uncharacterized protein</fullName>
    </submittedName>
</protein>
<sequence length="61" mass="6769">MRSRSCIGTYPKTSSLVQRVRSKVGLGSDPNARPPPHPLTIGELRRIGQHEMSWGQFSIHG</sequence>
<evidence type="ECO:0000313" key="1">
    <source>
        <dbReference type="EMBL" id="KAH3804045.1"/>
    </source>
</evidence>
<dbReference type="AlphaFoldDB" id="A0A9D4FWI7"/>
<keyword evidence="2" id="KW-1185">Reference proteome</keyword>
<dbReference type="EMBL" id="JAIWYP010000006">
    <property type="protein sequence ID" value="KAH3804045.1"/>
    <property type="molecule type" value="Genomic_DNA"/>
</dbReference>
<proteinExistence type="predicted"/>
<accession>A0A9D4FWI7</accession>
<gene>
    <name evidence="1" type="ORF">DPMN_132322</name>
</gene>
<reference evidence="1" key="1">
    <citation type="journal article" date="2019" name="bioRxiv">
        <title>The Genome of the Zebra Mussel, Dreissena polymorpha: A Resource for Invasive Species Research.</title>
        <authorList>
            <person name="McCartney M.A."/>
            <person name="Auch B."/>
            <person name="Kono T."/>
            <person name="Mallez S."/>
            <person name="Zhang Y."/>
            <person name="Obille A."/>
            <person name="Becker A."/>
            <person name="Abrahante J.E."/>
            <person name="Garbe J."/>
            <person name="Badalamenti J.P."/>
            <person name="Herman A."/>
            <person name="Mangelson H."/>
            <person name="Liachko I."/>
            <person name="Sullivan S."/>
            <person name="Sone E.D."/>
            <person name="Koren S."/>
            <person name="Silverstein K.A.T."/>
            <person name="Beckman K.B."/>
            <person name="Gohl D.M."/>
        </authorList>
    </citation>
    <scope>NUCLEOTIDE SEQUENCE</scope>
    <source>
        <strain evidence="1">Duluth1</strain>
        <tissue evidence="1">Whole animal</tissue>
    </source>
</reference>
<evidence type="ECO:0000313" key="2">
    <source>
        <dbReference type="Proteomes" id="UP000828390"/>
    </source>
</evidence>
<reference evidence="1" key="2">
    <citation type="submission" date="2020-11" db="EMBL/GenBank/DDBJ databases">
        <authorList>
            <person name="McCartney M.A."/>
            <person name="Auch B."/>
            <person name="Kono T."/>
            <person name="Mallez S."/>
            <person name="Becker A."/>
            <person name="Gohl D.M."/>
            <person name="Silverstein K.A.T."/>
            <person name="Koren S."/>
            <person name="Bechman K.B."/>
            <person name="Herman A."/>
            <person name="Abrahante J.E."/>
            <person name="Garbe J."/>
        </authorList>
    </citation>
    <scope>NUCLEOTIDE SEQUENCE</scope>
    <source>
        <strain evidence="1">Duluth1</strain>
        <tissue evidence="1">Whole animal</tissue>
    </source>
</reference>
<organism evidence="1 2">
    <name type="scientific">Dreissena polymorpha</name>
    <name type="common">Zebra mussel</name>
    <name type="synonym">Mytilus polymorpha</name>
    <dbReference type="NCBI Taxonomy" id="45954"/>
    <lineage>
        <taxon>Eukaryota</taxon>
        <taxon>Metazoa</taxon>
        <taxon>Spiralia</taxon>
        <taxon>Lophotrochozoa</taxon>
        <taxon>Mollusca</taxon>
        <taxon>Bivalvia</taxon>
        <taxon>Autobranchia</taxon>
        <taxon>Heteroconchia</taxon>
        <taxon>Euheterodonta</taxon>
        <taxon>Imparidentia</taxon>
        <taxon>Neoheterodontei</taxon>
        <taxon>Myida</taxon>
        <taxon>Dreissenoidea</taxon>
        <taxon>Dreissenidae</taxon>
        <taxon>Dreissena</taxon>
    </lineage>
</organism>
<comment type="caution">
    <text evidence="1">The sequence shown here is derived from an EMBL/GenBank/DDBJ whole genome shotgun (WGS) entry which is preliminary data.</text>
</comment>
<dbReference type="Proteomes" id="UP000828390">
    <property type="component" value="Unassembled WGS sequence"/>
</dbReference>
<name>A0A9D4FWI7_DREPO</name>